<dbReference type="Proteomes" id="UP000499080">
    <property type="component" value="Unassembled WGS sequence"/>
</dbReference>
<gene>
    <name evidence="1" type="ORF">AVEN_165709_1</name>
</gene>
<dbReference type="AlphaFoldDB" id="A0A4Y2C339"/>
<accession>A0A4Y2C339</accession>
<organism evidence="1 2">
    <name type="scientific">Araneus ventricosus</name>
    <name type="common">Orbweaver spider</name>
    <name type="synonym">Epeira ventricosa</name>
    <dbReference type="NCBI Taxonomy" id="182803"/>
    <lineage>
        <taxon>Eukaryota</taxon>
        <taxon>Metazoa</taxon>
        <taxon>Ecdysozoa</taxon>
        <taxon>Arthropoda</taxon>
        <taxon>Chelicerata</taxon>
        <taxon>Arachnida</taxon>
        <taxon>Araneae</taxon>
        <taxon>Araneomorphae</taxon>
        <taxon>Entelegynae</taxon>
        <taxon>Araneoidea</taxon>
        <taxon>Araneidae</taxon>
        <taxon>Araneus</taxon>
    </lineage>
</organism>
<protein>
    <submittedName>
        <fullName evidence="1">Uncharacterized protein</fullName>
    </submittedName>
</protein>
<keyword evidence="2" id="KW-1185">Reference proteome</keyword>
<evidence type="ECO:0000313" key="2">
    <source>
        <dbReference type="Proteomes" id="UP000499080"/>
    </source>
</evidence>
<comment type="caution">
    <text evidence="1">The sequence shown here is derived from an EMBL/GenBank/DDBJ whole genome shotgun (WGS) entry which is preliminary data.</text>
</comment>
<dbReference type="EMBL" id="BGPR01000143">
    <property type="protein sequence ID" value="GBL98881.1"/>
    <property type="molecule type" value="Genomic_DNA"/>
</dbReference>
<reference evidence="1 2" key="1">
    <citation type="journal article" date="2019" name="Sci. Rep.">
        <title>Orb-weaving spider Araneus ventricosus genome elucidates the spidroin gene catalogue.</title>
        <authorList>
            <person name="Kono N."/>
            <person name="Nakamura H."/>
            <person name="Ohtoshi R."/>
            <person name="Moran D.A.P."/>
            <person name="Shinohara A."/>
            <person name="Yoshida Y."/>
            <person name="Fujiwara M."/>
            <person name="Mori M."/>
            <person name="Tomita M."/>
            <person name="Arakawa K."/>
        </authorList>
    </citation>
    <scope>NUCLEOTIDE SEQUENCE [LARGE SCALE GENOMIC DNA]</scope>
</reference>
<sequence>MPLGRLSPGFTPFLGMPGQYGYFHTTPAGGHLALMDLMCTRPAYAAVLLGNRVSNLESFRPEVEALPPGHRGLLTVGNGSYNFESRSDNEVSIWGGEVSALGQEGSGFVTRFQQWSAVYVSLEIAKSAAEGHKSFYWIGSVPR</sequence>
<name>A0A4Y2C339_ARAVE</name>
<evidence type="ECO:0000313" key="1">
    <source>
        <dbReference type="EMBL" id="GBL98881.1"/>
    </source>
</evidence>
<proteinExistence type="predicted"/>